<gene>
    <name evidence="2" type="ORF">Plil01_000502900</name>
</gene>
<organism evidence="2 3">
    <name type="scientific">Phytophthora lilii</name>
    <dbReference type="NCBI Taxonomy" id="2077276"/>
    <lineage>
        <taxon>Eukaryota</taxon>
        <taxon>Sar</taxon>
        <taxon>Stramenopiles</taxon>
        <taxon>Oomycota</taxon>
        <taxon>Peronosporomycetes</taxon>
        <taxon>Peronosporales</taxon>
        <taxon>Peronosporaceae</taxon>
        <taxon>Phytophthora</taxon>
    </lineage>
</organism>
<feature type="compositionally biased region" description="Low complexity" evidence="1">
    <location>
        <begin position="1"/>
        <end position="23"/>
    </location>
</feature>
<dbReference type="OrthoDB" id="162287at2759"/>
<feature type="region of interest" description="Disordered" evidence="1">
    <location>
        <begin position="1"/>
        <end position="30"/>
    </location>
</feature>
<dbReference type="EMBL" id="BSXW01000211">
    <property type="protein sequence ID" value="GMF14958.1"/>
    <property type="molecule type" value="Genomic_DNA"/>
</dbReference>
<reference evidence="2" key="1">
    <citation type="submission" date="2023-04" db="EMBL/GenBank/DDBJ databases">
        <title>Phytophthora lilii NBRC 32176.</title>
        <authorList>
            <person name="Ichikawa N."/>
            <person name="Sato H."/>
            <person name="Tonouchi N."/>
        </authorList>
    </citation>
    <scope>NUCLEOTIDE SEQUENCE</scope>
    <source>
        <strain evidence="2">NBRC 32176</strain>
    </source>
</reference>
<protein>
    <submittedName>
        <fullName evidence="2">Unnamed protein product</fullName>
    </submittedName>
</protein>
<comment type="caution">
    <text evidence="2">The sequence shown here is derived from an EMBL/GenBank/DDBJ whole genome shotgun (WGS) entry which is preliminary data.</text>
</comment>
<dbReference type="Proteomes" id="UP001165083">
    <property type="component" value="Unassembled WGS sequence"/>
</dbReference>
<proteinExistence type="predicted"/>
<keyword evidence="3" id="KW-1185">Reference proteome</keyword>
<evidence type="ECO:0000313" key="2">
    <source>
        <dbReference type="EMBL" id="GMF14958.1"/>
    </source>
</evidence>
<evidence type="ECO:0000313" key="3">
    <source>
        <dbReference type="Proteomes" id="UP001165083"/>
    </source>
</evidence>
<sequence length="190" mass="21411">MATSNKSASTSPTAAPGSPSAAADVDEPLVKKRRTKNFQLRENLAKSRGCVAVSVPPFEPQTFESWDAFIQAWTDYTARTKTMYRRRSSSTTTYWNSKHKFKKYPVPEDFKVGTSEWMVDLVLVEQIAQHNHRISDEIYNCYANNSSVPDELLLGPDVDLQHKQEPQQGADDSGKEWIDAGVWIIIIIGM</sequence>
<dbReference type="AlphaFoldDB" id="A0A9W6TK64"/>
<accession>A0A9W6TK64</accession>
<evidence type="ECO:0000256" key="1">
    <source>
        <dbReference type="SAM" id="MobiDB-lite"/>
    </source>
</evidence>
<name>A0A9W6TK64_9STRA</name>